<sequence length="74" mass="7940">MLTASFILVVAAMLAGIGRAVWLPGPAPDVEPRLARDVVAGLLVLWQVGAAHAERVEHYTAELSGRPATRLQPW</sequence>
<gene>
    <name evidence="1" type="ORF">FHU38_003214</name>
</gene>
<evidence type="ECO:0000313" key="2">
    <source>
        <dbReference type="Proteomes" id="UP000545493"/>
    </source>
</evidence>
<dbReference type="EMBL" id="JAAOYM010000001">
    <property type="protein sequence ID" value="NIJ12870.1"/>
    <property type="molecule type" value="Genomic_DNA"/>
</dbReference>
<dbReference type="AlphaFoldDB" id="A0A7X5URK8"/>
<proteinExistence type="predicted"/>
<protein>
    <submittedName>
        <fullName evidence="1">Uncharacterized protein</fullName>
    </submittedName>
</protein>
<comment type="caution">
    <text evidence="1">The sequence shown here is derived from an EMBL/GenBank/DDBJ whole genome shotgun (WGS) entry which is preliminary data.</text>
</comment>
<reference evidence="1 2" key="1">
    <citation type="submission" date="2020-03" db="EMBL/GenBank/DDBJ databases">
        <title>Sequencing the genomes of 1000 actinobacteria strains.</title>
        <authorList>
            <person name="Klenk H.-P."/>
        </authorList>
    </citation>
    <scope>NUCLEOTIDE SEQUENCE [LARGE SCALE GENOMIC DNA]</scope>
    <source>
        <strain evidence="1 2">DSM 45685</strain>
    </source>
</reference>
<name>A0A7X5URK8_9PSEU</name>
<accession>A0A7X5URK8</accession>
<dbReference type="Proteomes" id="UP000545493">
    <property type="component" value="Unassembled WGS sequence"/>
</dbReference>
<dbReference type="RefSeq" id="WP_167172237.1">
    <property type="nucleotide sequence ID" value="NZ_JAAOYM010000001.1"/>
</dbReference>
<keyword evidence="2" id="KW-1185">Reference proteome</keyword>
<evidence type="ECO:0000313" key="1">
    <source>
        <dbReference type="EMBL" id="NIJ12870.1"/>
    </source>
</evidence>
<organism evidence="1 2">
    <name type="scientific">Saccharomonospora amisosensis</name>
    <dbReference type="NCBI Taxonomy" id="1128677"/>
    <lineage>
        <taxon>Bacteria</taxon>
        <taxon>Bacillati</taxon>
        <taxon>Actinomycetota</taxon>
        <taxon>Actinomycetes</taxon>
        <taxon>Pseudonocardiales</taxon>
        <taxon>Pseudonocardiaceae</taxon>
        <taxon>Saccharomonospora</taxon>
    </lineage>
</organism>